<evidence type="ECO:0000313" key="3">
    <source>
        <dbReference type="Proteomes" id="UP001431221"/>
    </source>
</evidence>
<name>A0ABT0GSA3_9HYPH</name>
<keyword evidence="1" id="KW-0812">Transmembrane</keyword>
<keyword evidence="1" id="KW-0472">Membrane</keyword>
<comment type="caution">
    <text evidence="2">The sequence shown here is derived from an EMBL/GenBank/DDBJ whole genome shotgun (WGS) entry which is preliminary data.</text>
</comment>
<sequence length="285" mass="30268">MHDNQTSTQASGPLPAIPATQPKQSLGVGALISDTFAVFFSHIVMICLIGLVPMIVGQVLPGLLLGLLADSSDPLGTGQVISSLVMGLLLLCVYTFSTALVIQLTYDEQLGRRVRVRAYLRPAVRSVPAILALSIAISLILFVAQMLLFLLSAASPYLMLVGVPFQIGFVLWVLAAFSVCAPAVLFEQAGLRGLGRSFELTRDYRWPIAGTLALTCVLIALFYVILGAVIMVFTMASGGLLGALLFGLLSTAGTSILVIAVTLIYARLREIKEGISIDQIAAVFD</sequence>
<proteinExistence type="predicted"/>
<feature type="transmembrane region" description="Helical" evidence="1">
    <location>
        <begin position="36"/>
        <end position="60"/>
    </location>
</feature>
<feature type="transmembrane region" description="Helical" evidence="1">
    <location>
        <begin position="80"/>
        <end position="106"/>
    </location>
</feature>
<keyword evidence="3" id="KW-1185">Reference proteome</keyword>
<evidence type="ECO:0000313" key="2">
    <source>
        <dbReference type="EMBL" id="MCK7612318.1"/>
    </source>
</evidence>
<protein>
    <recommendedName>
        <fullName evidence="4">Glycerophosphoryl diester phosphodiesterase membrane domain-containing protein</fullName>
    </recommendedName>
</protein>
<dbReference type="Proteomes" id="UP001431221">
    <property type="component" value="Unassembled WGS sequence"/>
</dbReference>
<evidence type="ECO:0000256" key="1">
    <source>
        <dbReference type="SAM" id="Phobius"/>
    </source>
</evidence>
<organism evidence="2 3">
    <name type="scientific">Roseibium sediminicola</name>
    <dbReference type="NCBI Taxonomy" id="2933272"/>
    <lineage>
        <taxon>Bacteria</taxon>
        <taxon>Pseudomonadati</taxon>
        <taxon>Pseudomonadota</taxon>
        <taxon>Alphaproteobacteria</taxon>
        <taxon>Hyphomicrobiales</taxon>
        <taxon>Stappiaceae</taxon>
        <taxon>Roseibium</taxon>
    </lineage>
</organism>
<feature type="transmembrane region" description="Helical" evidence="1">
    <location>
        <begin position="239"/>
        <end position="266"/>
    </location>
</feature>
<dbReference type="EMBL" id="JALNMJ010000005">
    <property type="protein sequence ID" value="MCK7612318.1"/>
    <property type="molecule type" value="Genomic_DNA"/>
</dbReference>
<dbReference type="RefSeq" id="WP_248153267.1">
    <property type="nucleotide sequence ID" value="NZ_JALNMJ010000005.1"/>
</dbReference>
<evidence type="ECO:0008006" key="4">
    <source>
        <dbReference type="Google" id="ProtNLM"/>
    </source>
</evidence>
<gene>
    <name evidence="2" type="ORF">M0H32_09115</name>
</gene>
<accession>A0ABT0GSA3</accession>
<reference evidence="2" key="1">
    <citation type="submission" date="2022-04" db="EMBL/GenBank/DDBJ databases">
        <title>Roseibium sp. CAU 1639 isolated from mud.</title>
        <authorList>
            <person name="Kim W."/>
        </authorList>
    </citation>
    <scope>NUCLEOTIDE SEQUENCE</scope>
    <source>
        <strain evidence="2">CAU 1639</strain>
    </source>
</reference>
<feature type="transmembrane region" description="Helical" evidence="1">
    <location>
        <begin position="157"/>
        <end position="185"/>
    </location>
</feature>
<keyword evidence="1" id="KW-1133">Transmembrane helix</keyword>
<feature type="transmembrane region" description="Helical" evidence="1">
    <location>
        <begin position="206"/>
        <end position="233"/>
    </location>
</feature>
<feature type="transmembrane region" description="Helical" evidence="1">
    <location>
        <begin position="127"/>
        <end position="151"/>
    </location>
</feature>